<dbReference type="PROSITE" id="PS50096">
    <property type="entry name" value="IQ"/>
    <property type="match status" value="5"/>
</dbReference>
<dbReference type="InterPro" id="IPR051185">
    <property type="entry name" value="ASPM"/>
</dbReference>
<dbReference type="InterPro" id="IPR000048">
    <property type="entry name" value="IQ_motif_EF-hand-BS"/>
</dbReference>
<evidence type="ECO:0000256" key="2">
    <source>
        <dbReference type="SAM" id="MobiDB-lite"/>
    </source>
</evidence>
<dbReference type="PANTHER" id="PTHR22706:SF2">
    <property type="entry name" value="SFI1 SPINDLE BODY DOMAIN-CONTAINING PROTEIN"/>
    <property type="match status" value="1"/>
</dbReference>
<dbReference type="AlphaFoldDB" id="K2PF07"/>
<organism evidence="3 4">
    <name type="scientific">Trypanosoma cruzi marinkellei</name>
    <dbReference type="NCBI Taxonomy" id="85056"/>
    <lineage>
        <taxon>Eukaryota</taxon>
        <taxon>Discoba</taxon>
        <taxon>Euglenozoa</taxon>
        <taxon>Kinetoplastea</taxon>
        <taxon>Metakinetoplastina</taxon>
        <taxon>Trypanosomatida</taxon>
        <taxon>Trypanosomatidae</taxon>
        <taxon>Trypanosoma</taxon>
        <taxon>Schizotrypanum</taxon>
    </lineage>
</organism>
<dbReference type="Pfam" id="PF00612">
    <property type="entry name" value="IQ"/>
    <property type="match status" value="5"/>
</dbReference>
<evidence type="ECO:0000313" key="3">
    <source>
        <dbReference type="EMBL" id="EKF39517.1"/>
    </source>
</evidence>
<comment type="caution">
    <text evidence="3">The sequence shown here is derived from an EMBL/GenBank/DDBJ whole genome shotgun (WGS) entry which is preliminary data.</text>
</comment>
<feature type="compositionally biased region" description="Basic residues" evidence="2">
    <location>
        <begin position="324"/>
        <end position="333"/>
    </location>
</feature>
<dbReference type="GO" id="GO:0000922">
    <property type="term" value="C:spindle pole"/>
    <property type="evidence" value="ECO:0007669"/>
    <property type="project" value="TreeGrafter"/>
</dbReference>
<proteinExistence type="predicted"/>
<name>K2PF07_TRYCR</name>
<keyword evidence="4" id="KW-1185">Reference proteome</keyword>
<dbReference type="EMBL" id="AHKC01000937">
    <property type="protein sequence ID" value="EKF39517.1"/>
    <property type="molecule type" value="Genomic_DNA"/>
</dbReference>
<evidence type="ECO:0000313" key="4">
    <source>
        <dbReference type="Proteomes" id="UP000007350"/>
    </source>
</evidence>
<dbReference type="PANTHER" id="PTHR22706">
    <property type="entry name" value="ASSEMBLY FACTOR FOR SPINDLE MICROTUBULES"/>
    <property type="match status" value="1"/>
</dbReference>
<evidence type="ECO:0000256" key="1">
    <source>
        <dbReference type="SAM" id="Coils"/>
    </source>
</evidence>
<dbReference type="Proteomes" id="UP000007350">
    <property type="component" value="Unassembled WGS sequence"/>
</dbReference>
<dbReference type="GO" id="GO:0007051">
    <property type="term" value="P:spindle organization"/>
    <property type="evidence" value="ECO:0007669"/>
    <property type="project" value="TreeGrafter"/>
</dbReference>
<accession>K2PF07</accession>
<dbReference type="GO" id="GO:0000278">
    <property type="term" value="P:mitotic cell cycle"/>
    <property type="evidence" value="ECO:0007669"/>
    <property type="project" value="TreeGrafter"/>
</dbReference>
<dbReference type="CDD" id="cd23767">
    <property type="entry name" value="IQCD"/>
    <property type="match status" value="1"/>
</dbReference>
<protein>
    <recommendedName>
        <fullName evidence="5">IQ calmodulin-binding protein</fullName>
    </recommendedName>
</protein>
<dbReference type="Gene3D" id="1.20.5.190">
    <property type="match status" value="2"/>
</dbReference>
<keyword evidence="1" id="KW-0175">Coiled coil</keyword>
<dbReference type="SMART" id="SM00015">
    <property type="entry name" value="IQ"/>
    <property type="match status" value="5"/>
</dbReference>
<dbReference type="GO" id="GO:0051295">
    <property type="term" value="P:establishment of meiotic spindle localization"/>
    <property type="evidence" value="ECO:0007669"/>
    <property type="project" value="TreeGrafter"/>
</dbReference>
<reference evidence="3 4" key="1">
    <citation type="journal article" date="2012" name="BMC Genomics">
        <title>Comparative genomic analysis of human infective Trypanosoma cruzi lineages with the bat-restricted subspecies T. cruzi marinkellei.</title>
        <authorList>
            <person name="Franzen O."/>
            <person name="Talavera-Lopez C."/>
            <person name="Ochaya S."/>
            <person name="Butler C.E."/>
            <person name="Messenger L.A."/>
            <person name="Lewis M.D."/>
            <person name="Llewellyn M.S."/>
            <person name="Marinkelle C.J."/>
            <person name="Tyler K.M."/>
            <person name="Miles M.A."/>
            <person name="Andersson B."/>
        </authorList>
    </citation>
    <scope>NUCLEOTIDE SEQUENCE [LARGE SCALE GENOMIC DNA]</scope>
    <source>
        <strain evidence="3 4">B7</strain>
    </source>
</reference>
<feature type="region of interest" description="Disordered" evidence="2">
    <location>
        <begin position="286"/>
        <end position="342"/>
    </location>
</feature>
<feature type="compositionally biased region" description="Basic and acidic residues" evidence="2">
    <location>
        <begin position="286"/>
        <end position="297"/>
    </location>
</feature>
<gene>
    <name evidence="3" type="ORF">MOQ_000252</name>
</gene>
<sequence length="826" mass="95626">MDTVEDGEYLQIATKLYAASKPLLAIKAYERAVSEVEDAAAAAAISDPKPLPGKKLGLRNALFKDFILHCNAFGVKAATSDTKMAGDFLRLCFKELQRRNYLQGDLDANDPSQFFIPIQEDRGIAFLVSLTLSNWACLLLRSGNTTEAAAFLQLALTNSMAEELTRIVLLNICAVDVHNCLFPQVRERAMEALFEDGETEEEGQEKMDEDNVACEDVNGLLCAFAYHNVAIADEYLQPQEAEGHYNQGKEILASSPYQRWSSVIECARRRFLEIIQRRRDEATRRREAAEAETEAAKQVEATVRRKGGATRSATARQPSAKPGNHGRKYKKRASGLTNDKKEESIELPPISEYLRQKMQTQGLSNVVIPILRVVDVRKFVFGGIPTHENSFFPFRESAYLNRVAMVLLCEETPLQFVDEAELKDTGPPRRTIWSPFVPRRDDTFITPPPKLKAGAVLSRDAANIAKSFMPPPLSEKSIENAQRSVTAFKKILNHRLLMLLRAENAFEEKWKATRIVKSALVAFNLAQDVLKLKETIKWKRETRAILENASARRIVRFFRLIIERKSNSAPIMREARVKYFEEKAAIVLQKYARRWLAVKELRSLQRQRRAEILRVMKIQSTYRMHATRSRYLAYKEEQSEALRFEKEMVAREFAAIQIQRAYRRHAYRLRRWYEGGEKRQFILHHFRSSREYYATLIQKTFRGFLVRRVYGPAVYAKRCYGRNCYRAALVNTCATIIQSVFRGYRVRRATRIPLQQHLRQFVLQRAREKVQSLRRIQNEAARVIQCAYRSYLARRVANELRTLRERERLLRRNRIYPSFRLEEQVY</sequence>
<feature type="coiled-coil region" evidence="1">
    <location>
        <begin position="763"/>
        <end position="813"/>
    </location>
</feature>
<dbReference type="OrthoDB" id="2148418at2759"/>
<evidence type="ECO:0008006" key="5">
    <source>
        <dbReference type="Google" id="ProtNLM"/>
    </source>
</evidence>
<dbReference type="GO" id="GO:0005516">
    <property type="term" value="F:calmodulin binding"/>
    <property type="evidence" value="ECO:0007669"/>
    <property type="project" value="TreeGrafter"/>
</dbReference>